<dbReference type="GO" id="GO:0005886">
    <property type="term" value="C:plasma membrane"/>
    <property type="evidence" value="ECO:0007669"/>
    <property type="project" value="TreeGrafter"/>
</dbReference>
<dbReference type="GeneTree" id="ENSGT01100000263603"/>
<dbReference type="PANTHER" id="PTHR11860:SF87">
    <property type="entry name" value="CMRF35-LIKE MOLECULE 8"/>
    <property type="match status" value="1"/>
</dbReference>
<dbReference type="Pfam" id="PF07686">
    <property type="entry name" value="V-set"/>
    <property type="match status" value="1"/>
</dbReference>
<dbReference type="SMART" id="SM00409">
    <property type="entry name" value="IG"/>
    <property type="match status" value="1"/>
</dbReference>
<accession>A0A8C7NHQ8</accession>
<protein>
    <recommendedName>
        <fullName evidence="4">Immunoglobulin domain-containing protein</fullName>
    </recommendedName>
</protein>
<proteinExistence type="predicted"/>
<dbReference type="Ensembl" id="ENSOMYT00000008715.2">
    <property type="protein sequence ID" value="ENSOMYP00000007830.2"/>
    <property type="gene ID" value="ENSOMYG00000004023.2"/>
</dbReference>
<evidence type="ECO:0000256" key="3">
    <source>
        <dbReference type="ARBA" id="ARBA00023136"/>
    </source>
</evidence>
<name>A0A8C7NHQ8_ONCMY</name>
<evidence type="ECO:0000256" key="1">
    <source>
        <dbReference type="ARBA" id="ARBA00004370"/>
    </source>
</evidence>
<evidence type="ECO:0000313" key="5">
    <source>
        <dbReference type="Ensembl" id="ENSOMYP00000007830.2"/>
    </source>
</evidence>
<dbReference type="InterPro" id="IPR036179">
    <property type="entry name" value="Ig-like_dom_sf"/>
</dbReference>
<keyword evidence="2" id="KW-0812">Transmembrane</keyword>
<reference evidence="5" key="1">
    <citation type="submission" date="2020-07" db="EMBL/GenBank/DDBJ databases">
        <title>A long reads based de novo assembly of the rainbow trout Arlee double haploid line genome.</title>
        <authorList>
            <person name="Gao G."/>
            <person name="Palti Y."/>
        </authorList>
    </citation>
    <scope>NUCLEOTIDE SEQUENCE [LARGE SCALE GENOMIC DNA]</scope>
</reference>
<sequence>VKEVVGGHVVFSCSFFWAGTNNKYFCKGTCSGRDILVETKRSKNVTQDRYSIEDNRDGVFYVTINNLMKTDSGTYWCGVGRSGLDTYQEVNLTVTDDCPPNSRQNVTHIYIYNTIPHNDKAKTHFRIIQTVYSVLC</sequence>
<organism evidence="5 6">
    <name type="scientific">Oncorhynchus mykiss</name>
    <name type="common">Rainbow trout</name>
    <name type="synonym">Salmo gairdneri</name>
    <dbReference type="NCBI Taxonomy" id="8022"/>
    <lineage>
        <taxon>Eukaryota</taxon>
        <taxon>Metazoa</taxon>
        <taxon>Chordata</taxon>
        <taxon>Craniata</taxon>
        <taxon>Vertebrata</taxon>
        <taxon>Euteleostomi</taxon>
        <taxon>Actinopterygii</taxon>
        <taxon>Neopterygii</taxon>
        <taxon>Teleostei</taxon>
        <taxon>Protacanthopterygii</taxon>
        <taxon>Salmoniformes</taxon>
        <taxon>Salmonidae</taxon>
        <taxon>Salmoninae</taxon>
        <taxon>Oncorhynchus</taxon>
    </lineage>
</organism>
<evidence type="ECO:0000256" key="2">
    <source>
        <dbReference type="ARBA" id="ARBA00022692"/>
    </source>
</evidence>
<keyword evidence="3" id="KW-0472">Membrane</keyword>
<keyword evidence="6" id="KW-1185">Reference proteome</keyword>
<evidence type="ECO:0000259" key="4">
    <source>
        <dbReference type="SMART" id="SM00409"/>
    </source>
</evidence>
<dbReference type="GO" id="GO:0004888">
    <property type="term" value="F:transmembrane signaling receptor activity"/>
    <property type="evidence" value="ECO:0007669"/>
    <property type="project" value="TreeGrafter"/>
</dbReference>
<evidence type="ECO:0000313" key="6">
    <source>
        <dbReference type="Proteomes" id="UP000694395"/>
    </source>
</evidence>
<dbReference type="Proteomes" id="UP000694395">
    <property type="component" value="Chromosome 17"/>
</dbReference>
<dbReference type="InterPro" id="IPR013106">
    <property type="entry name" value="Ig_V-set"/>
</dbReference>
<dbReference type="InterPro" id="IPR013783">
    <property type="entry name" value="Ig-like_fold"/>
</dbReference>
<dbReference type="AlphaFoldDB" id="A0A8C7NHQ8"/>
<comment type="subcellular location">
    <subcellularLocation>
        <location evidence="1">Membrane</location>
    </subcellularLocation>
</comment>
<feature type="domain" description="Immunoglobulin" evidence="4">
    <location>
        <begin position="1"/>
        <end position="95"/>
    </location>
</feature>
<dbReference type="Gene3D" id="2.60.40.10">
    <property type="entry name" value="Immunoglobulins"/>
    <property type="match status" value="1"/>
</dbReference>
<reference evidence="5" key="2">
    <citation type="submission" date="2025-08" db="UniProtKB">
        <authorList>
            <consortium name="Ensembl"/>
        </authorList>
    </citation>
    <scope>IDENTIFICATION</scope>
</reference>
<dbReference type="SUPFAM" id="SSF48726">
    <property type="entry name" value="Immunoglobulin"/>
    <property type="match status" value="1"/>
</dbReference>
<dbReference type="PANTHER" id="PTHR11860">
    <property type="entry name" value="POLYMERIC-IMMUNOGLOBULIN RECEPTOR"/>
    <property type="match status" value="1"/>
</dbReference>
<dbReference type="InterPro" id="IPR050671">
    <property type="entry name" value="CD300_family_receptors"/>
</dbReference>
<dbReference type="InterPro" id="IPR003599">
    <property type="entry name" value="Ig_sub"/>
</dbReference>
<reference evidence="5" key="3">
    <citation type="submission" date="2025-09" db="UniProtKB">
        <authorList>
            <consortium name="Ensembl"/>
        </authorList>
    </citation>
    <scope>IDENTIFICATION</scope>
</reference>